<dbReference type="Gene3D" id="2.130.10.130">
    <property type="entry name" value="Integrin alpha, N-terminal"/>
    <property type="match status" value="2"/>
</dbReference>
<gene>
    <name evidence="4" type="ORF">Pr1d_12510</name>
</gene>
<proteinExistence type="predicted"/>
<evidence type="ECO:0000313" key="4">
    <source>
        <dbReference type="EMBL" id="QEG33980.1"/>
    </source>
</evidence>
<dbReference type="EMBL" id="CP042913">
    <property type="protein sequence ID" value="QEG33980.1"/>
    <property type="molecule type" value="Genomic_DNA"/>
</dbReference>
<dbReference type="PANTHER" id="PTHR16026">
    <property type="entry name" value="CARTILAGE ACIDIC PROTEIN 1"/>
    <property type="match status" value="1"/>
</dbReference>
<protein>
    <submittedName>
        <fullName evidence="4">ASPIC and UnbV</fullName>
    </submittedName>
</protein>
<dbReference type="InterPro" id="IPR027039">
    <property type="entry name" value="Crtac1"/>
</dbReference>
<dbReference type="Pfam" id="PF07593">
    <property type="entry name" value="UnbV_ASPIC"/>
    <property type="match status" value="1"/>
</dbReference>
<dbReference type="Gene3D" id="1.10.1330.10">
    <property type="entry name" value="Dockerin domain"/>
    <property type="match status" value="1"/>
</dbReference>
<keyword evidence="2" id="KW-0472">Membrane</keyword>
<keyword evidence="5" id="KW-1185">Reference proteome</keyword>
<evidence type="ECO:0000259" key="3">
    <source>
        <dbReference type="Pfam" id="PF07593"/>
    </source>
</evidence>
<feature type="transmembrane region" description="Helical" evidence="2">
    <location>
        <begin position="6"/>
        <end position="25"/>
    </location>
</feature>
<keyword evidence="2" id="KW-1133">Transmembrane helix</keyword>
<evidence type="ECO:0000256" key="2">
    <source>
        <dbReference type="SAM" id="Phobius"/>
    </source>
</evidence>
<dbReference type="InterPro" id="IPR011519">
    <property type="entry name" value="UnbV_ASPIC"/>
</dbReference>
<organism evidence="4 5">
    <name type="scientific">Bythopirellula goksoeyrii</name>
    <dbReference type="NCBI Taxonomy" id="1400387"/>
    <lineage>
        <taxon>Bacteria</taxon>
        <taxon>Pseudomonadati</taxon>
        <taxon>Planctomycetota</taxon>
        <taxon>Planctomycetia</taxon>
        <taxon>Pirellulales</taxon>
        <taxon>Lacipirellulaceae</taxon>
        <taxon>Bythopirellula</taxon>
    </lineage>
</organism>
<keyword evidence="1" id="KW-0732">Signal</keyword>
<evidence type="ECO:0000256" key="1">
    <source>
        <dbReference type="ARBA" id="ARBA00022729"/>
    </source>
</evidence>
<reference evidence="4 5" key="1">
    <citation type="submission" date="2019-08" db="EMBL/GenBank/DDBJ databases">
        <title>Deep-cultivation of Planctomycetes and their phenomic and genomic characterization uncovers novel biology.</title>
        <authorList>
            <person name="Wiegand S."/>
            <person name="Jogler M."/>
            <person name="Boedeker C."/>
            <person name="Pinto D."/>
            <person name="Vollmers J."/>
            <person name="Rivas-Marin E."/>
            <person name="Kohn T."/>
            <person name="Peeters S.H."/>
            <person name="Heuer A."/>
            <person name="Rast P."/>
            <person name="Oberbeckmann S."/>
            <person name="Bunk B."/>
            <person name="Jeske O."/>
            <person name="Meyerdierks A."/>
            <person name="Storesund J.E."/>
            <person name="Kallscheuer N."/>
            <person name="Luecker S."/>
            <person name="Lage O.M."/>
            <person name="Pohl T."/>
            <person name="Merkel B.J."/>
            <person name="Hornburger P."/>
            <person name="Mueller R.-W."/>
            <person name="Bruemmer F."/>
            <person name="Labrenz M."/>
            <person name="Spormann A.M."/>
            <person name="Op den Camp H."/>
            <person name="Overmann J."/>
            <person name="Amann R."/>
            <person name="Jetten M.S.M."/>
            <person name="Mascher T."/>
            <person name="Medema M.H."/>
            <person name="Devos D.P."/>
            <person name="Kaster A.-K."/>
            <person name="Ovreas L."/>
            <person name="Rohde M."/>
            <person name="Galperin M.Y."/>
            <person name="Jogler C."/>
        </authorList>
    </citation>
    <scope>NUCLEOTIDE SEQUENCE [LARGE SCALE GENOMIC DNA]</scope>
    <source>
        <strain evidence="4 5">Pr1d</strain>
    </source>
</reference>
<keyword evidence="2" id="KW-0812">Transmembrane</keyword>
<name>A0A5B9Q8B8_9BACT</name>
<accession>A0A5B9Q8B8</accession>
<evidence type="ECO:0000313" key="5">
    <source>
        <dbReference type="Proteomes" id="UP000323917"/>
    </source>
</evidence>
<feature type="domain" description="ASPIC/UnbV" evidence="3">
    <location>
        <begin position="491"/>
        <end position="561"/>
    </location>
</feature>
<sequence>MTGGLAYLYASVFSTILLLFSPAMSHLRKPSICLFSSNAIWLICAVSFPASNPCSAQTFTLVTEAAGINHDATAPGSPQAPTFAQVQAGGAAAGDFDGDGWVDLYVTRYFDKDVLYRNNRDGTFVDVSSTVFLGGIEDVETNGATWGDIDNDGDLDLAVATMNEGRHRLYINDGLGHLAEQGSSRGLLIDGGAVNTRGTSFSMGDYDNDGYLDMYVTAWKDFVPSATPLQARLFRNEGAANPGHFVDVTSSAGVAVDITSGVHAGKELSFTPRFSDLDRDGHLDIAVIADGKASRVFWNQGDGTFADGTAVAGINTGTNDMGFTLGDFNGDGLLDWFATSIGFDTGTHPSGNRLFLNNGNRTFSDATDAAGVREGGWGWAADAFDFDNDGDLDIAHSNGMTIAFPFQNQSVFFRNDGDREQPQLVDVATQVGITDQEQGRGLLTFDYDRDGDLDMFVVNYSGPPMLYRNDGGNVQDWLDVRTVGDTSNRGGVGAYLTVTPDLSEPDVFYVREMNANSNYLAQSEMMAHFGLGDVETIDQVTVQWPSGYVQHFEDVAPNQVLVIGEGLLADFNRDDSVNDVDLQLWTTHFGGEATDEGSPGDADWDGDIDGADLLKWQRQYGRTLASGILSGVAGLNSTLVSGAANTVPEPHCSIVILTVLTAMTLPRRALEIQTRFFAGIVKSI</sequence>
<dbReference type="InterPro" id="IPR028994">
    <property type="entry name" value="Integrin_alpha_N"/>
</dbReference>
<dbReference type="SUPFAM" id="SSF69318">
    <property type="entry name" value="Integrin alpha N-terminal domain"/>
    <property type="match status" value="1"/>
</dbReference>
<dbReference type="GO" id="GO:0000272">
    <property type="term" value="P:polysaccharide catabolic process"/>
    <property type="evidence" value="ECO:0007669"/>
    <property type="project" value="InterPro"/>
</dbReference>
<dbReference type="Pfam" id="PF13517">
    <property type="entry name" value="FG-GAP_3"/>
    <property type="match status" value="3"/>
</dbReference>
<dbReference type="Proteomes" id="UP000323917">
    <property type="component" value="Chromosome"/>
</dbReference>
<dbReference type="KEGG" id="bgok:Pr1d_12510"/>
<dbReference type="InterPro" id="IPR013517">
    <property type="entry name" value="FG-GAP"/>
</dbReference>
<dbReference type="AlphaFoldDB" id="A0A5B9Q8B8"/>
<dbReference type="PANTHER" id="PTHR16026:SF0">
    <property type="entry name" value="CARTILAGE ACIDIC PROTEIN 1"/>
    <property type="match status" value="1"/>
</dbReference>
<dbReference type="InterPro" id="IPR036439">
    <property type="entry name" value="Dockerin_dom_sf"/>
</dbReference>